<protein>
    <submittedName>
        <fullName evidence="1">Uncharacterized protein</fullName>
    </submittedName>
</protein>
<organism evidence="1 2">
    <name type="scientific">Pisolithus microcarpus 441</name>
    <dbReference type="NCBI Taxonomy" id="765257"/>
    <lineage>
        <taxon>Eukaryota</taxon>
        <taxon>Fungi</taxon>
        <taxon>Dikarya</taxon>
        <taxon>Basidiomycota</taxon>
        <taxon>Agaricomycotina</taxon>
        <taxon>Agaricomycetes</taxon>
        <taxon>Agaricomycetidae</taxon>
        <taxon>Boletales</taxon>
        <taxon>Sclerodermatineae</taxon>
        <taxon>Pisolithaceae</taxon>
        <taxon>Pisolithus</taxon>
    </lineage>
</organism>
<dbReference type="OrthoDB" id="2687255at2759"/>
<sequence>MANNNHNSGRLSEDFTDWLDMLDETSQLVVPPVVRSAASIFWTNEVSNPMDPRTIPQNMFLCESVHLFPQVSLKYEAVLCKHSFI</sequence>
<reference evidence="1 2" key="1">
    <citation type="submission" date="2014-04" db="EMBL/GenBank/DDBJ databases">
        <authorList>
            <consortium name="DOE Joint Genome Institute"/>
            <person name="Kuo A."/>
            <person name="Kohler A."/>
            <person name="Costa M.D."/>
            <person name="Nagy L.G."/>
            <person name="Floudas D."/>
            <person name="Copeland A."/>
            <person name="Barry K.W."/>
            <person name="Cichocki N."/>
            <person name="Veneault-Fourrey C."/>
            <person name="LaButti K."/>
            <person name="Lindquist E.A."/>
            <person name="Lipzen A."/>
            <person name="Lundell T."/>
            <person name="Morin E."/>
            <person name="Murat C."/>
            <person name="Sun H."/>
            <person name="Tunlid A."/>
            <person name="Henrissat B."/>
            <person name="Grigoriev I.V."/>
            <person name="Hibbett D.S."/>
            <person name="Martin F."/>
            <person name="Nordberg H.P."/>
            <person name="Cantor M.N."/>
            <person name="Hua S.X."/>
        </authorList>
    </citation>
    <scope>NUCLEOTIDE SEQUENCE [LARGE SCALE GENOMIC DNA]</scope>
    <source>
        <strain evidence="1 2">441</strain>
    </source>
</reference>
<name>A0A0C9YQT3_9AGAM</name>
<dbReference type="AlphaFoldDB" id="A0A0C9YQT3"/>
<dbReference type="HOGENOM" id="CLU_2513487_0_0_1"/>
<dbReference type="Proteomes" id="UP000054018">
    <property type="component" value="Unassembled WGS sequence"/>
</dbReference>
<reference evidence="2" key="2">
    <citation type="submission" date="2015-01" db="EMBL/GenBank/DDBJ databases">
        <title>Evolutionary Origins and Diversification of the Mycorrhizal Mutualists.</title>
        <authorList>
            <consortium name="DOE Joint Genome Institute"/>
            <consortium name="Mycorrhizal Genomics Consortium"/>
            <person name="Kohler A."/>
            <person name="Kuo A."/>
            <person name="Nagy L.G."/>
            <person name="Floudas D."/>
            <person name="Copeland A."/>
            <person name="Barry K.W."/>
            <person name="Cichocki N."/>
            <person name="Veneault-Fourrey C."/>
            <person name="LaButti K."/>
            <person name="Lindquist E.A."/>
            <person name="Lipzen A."/>
            <person name="Lundell T."/>
            <person name="Morin E."/>
            <person name="Murat C."/>
            <person name="Riley R."/>
            <person name="Ohm R."/>
            <person name="Sun H."/>
            <person name="Tunlid A."/>
            <person name="Henrissat B."/>
            <person name="Grigoriev I.V."/>
            <person name="Hibbett D.S."/>
            <person name="Martin F."/>
        </authorList>
    </citation>
    <scope>NUCLEOTIDE SEQUENCE [LARGE SCALE GENOMIC DNA]</scope>
    <source>
        <strain evidence="2">441</strain>
    </source>
</reference>
<keyword evidence="2" id="KW-1185">Reference proteome</keyword>
<dbReference type="EMBL" id="KN834731">
    <property type="protein sequence ID" value="KIK10403.1"/>
    <property type="molecule type" value="Genomic_DNA"/>
</dbReference>
<gene>
    <name evidence="1" type="ORF">PISMIDRAFT_20439</name>
</gene>
<accession>A0A0C9YQT3</accession>
<evidence type="ECO:0000313" key="1">
    <source>
        <dbReference type="EMBL" id="KIK10403.1"/>
    </source>
</evidence>
<evidence type="ECO:0000313" key="2">
    <source>
        <dbReference type="Proteomes" id="UP000054018"/>
    </source>
</evidence>
<proteinExistence type="predicted"/>